<dbReference type="NCBIfam" id="TIGR03353">
    <property type="entry name" value="VI_chp_4"/>
    <property type="match status" value="1"/>
</dbReference>
<organism evidence="1 2">
    <name type="scientific">Blastopirellula retiformator</name>
    <dbReference type="NCBI Taxonomy" id="2527970"/>
    <lineage>
        <taxon>Bacteria</taxon>
        <taxon>Pseudomonadati</taxon>
        <taxon>Planctomycetota</taxon>
        <taxon>Planctomycetia</taxon>
        <taxon>Pirellulales</taxon>
        <taxon>Pirellulaceae</taxon>
        <taxon>Blastopirellula</taxon>
    </lineage>
</organism>
<comment type="caution">
    <text evidence="1">The sequence shown here is derived from an EMBL/GenBank/DDBJ whole genome shotgun (WGS) entry which is preliminary data.</text>
</comment>
<gene>
    <name evidence="1" type="ORF">Enr8_01090</name>
</gene>
<dbReference type="AlphaFoldDB" id="A0A5C5VKD7"/>
<proteinExistence type="predicted"/>
<protein>
    <recommendedName>
        <fullName evidence="3">Type VI secretion protein</fullName>
    </recommendedName>
</protein>
<dbReference type="RefSeq" id="WP_146428677.1">
    <property type="nucleotide sequence ID" value="NZ_SJPF01000001.1"/>
</dbReference>
<accession>A0A5C5VKD7</accession>
<dbReference type="PANTHER" id="PTHR35566">
    <property type="entry name" value="BLR3599 PROTEIN"/>
    <property type="match status" value="1"/>
</dbReference>
<name>A0A5C5VKD7_9BACT</name>
<dbReference type="EMBL" id="SJPF01000001">
    <property type="protein sequence ID" value="TWT38417.1"/>
    <property type="molecule type" value="Genomic_DNA"/>
</dbReference>
<keyword evidence="2" id="KW-1185">Reference proteome</keyword>
<evidence type="ECO:0000313" key="2">
    <source>
        <dbReference type="Proteomes" id="UP000318878"/>
    </source>
</evidence>
<sequence length="476" mass="54023">MLSSNAVHWYEGMFLSPHHFQAFEQHQFHQNRRGDLWIQRHHWGLRSIDLDIDALTNSRLVVRSLEVRLRDGATISVPSDGQLPILDLRHAMADRQNLTIYLAAPQLVSGQSNVADNTGSTARFLVENLDVEDQNSGSNQQTIQIRRLNLRLLHDGDNHAGYETLPIARIRRSDRGEAVPQLDETYIPPLLACDAWRPLQANILQRIYDRLGRKLDLLASQIVSRKISFDSRGQGDQQLLEQLRAINECYPAIQMIAFTPGTHPTTAFYELARTIGKLAVFGSMRRPPEMPAYDHDDLAGCFWRQKQYIDSLLDAVVEPDYRERHFEGAGLRMQVDLEPSWLEGSNKLFVGVESSLPPQQVDRLLTRGLDMKIGSSDRVVELYRLGQAGLRFNYASHPPRALPALPGVSYFEIDRDSQPAQWDQVKHSLTLAIRLNENLIVSDIEGQRRLTIRVDGQSTTLQFTLYVVPNEPGASQ</sequence>
<dbReference type="PANTHER" id="PTHR35566:SF1">
    <property type="entry name" value="TYPE VI SECRETION SYSTEM BASEPLATE COMPONENT TSSK1"/>
    <property type="match status" value="1"/>
</dbReference>
<dbReference type="InterPro" id="IPR010263">
    <property type="entry name" value="T6SS_TssK"/>
</dbReference>
<evidence type="ECO:0008006" key="3">
    <source>
        <dbReference type="Google" id="ProtNLM"/>
    </source>
</evidence>
<evidence type="ECO:0000313" key="1">
    <source>
        <dbReference type="EMBL" id="TWT38417.1"/>
    </source>
</evidence>
<dbReference type="Proteomes" id="UP000318878">
    <property type="component" value="Unassembled WGS sequence"/>
</dbReference>
<reference evidence="1 2" key="1">
    <citation type="submission" date="2019-02" db="EMBL/GenBank/DDBJ databases">
        <title>Deep-cultivation of Planctomycetes and their phenomic and genomic characterization uncovers novel biology.</title>
        <authorList>
            <person name="Wiegand S."/>
            <person name="Jogler M."/>
            <person name="Boedeker C."/>
            <person name="Pinto D."/>
            <person name="Vollmers J."/>
            <person name="Rivas-Marin E."/>
            <person name="Kohn T."/>
            <person name="Peeters S.H."/>
            <person name="Heuer A."/>
            <person name="Rast P."/>
            <person name="Oberbeckmann S."/>
            <person name="Bunk B."/>
            <person name="Jeske O."/>
            <person name="Meyerdierks A."/>
            <person name="Storesund J.E."/>
            <person name="Kallscheuer N."/>
            <person name="Luecker S."/>
            <person name="Lage O.M."/>
            <person name="Pohl T."/>
            <person name="Merkel B.J."/>
            <person name="Hornburger P."/>
            <person name="Mueller R.-W."/>
            <person name="Bruemmer F."/>
            <person name="Labrenz M."/>
            <person name="Spormann A.M."/>
            <person name="Op Den Camp H."/>
            <person name="Overmann J."/>
            <person name="Amann R."/>
            <person name="Jetten M.S.M."/>
            <person name="Mascher T."/>
            <person name="Medema M.H."/>
            <person name="Devos D.P."/>
            <person name="Kaster A.-K."/>
            <person name="Ovreas L."/>
            <person name="Rohde M."/>
            <person name="Galperin M.Y."/>
            <person name="Jogler C."/>
        </authorList>
    </citation>
    <scope>NUCLEOTIDE SEQUENCE [LARGE SCALE GENOMIC DNA]</scope>
    <source>
        <strain evidence="1 2">Enr8</strain>
    </source>
</reference>
<dbReference type="Pfam" id="PF05936">
    <property type="entry name" value="T6SS_VasE"/>
    <property type="match status" value="1"/>
</dbReference>
<dbReference type="OrthoDB" id="9775333at2"/>